<sequence>MCHNEAYLNRNYYLYVNCVLPEASTFGLVIDQDGDVAGLAFFVGWSKTAVLPSFIIRTVIEMERNFRCIARPVHDLCLRAVQILDIHKREEILYVHNIDNGYIVDEVTIKSTAEIVGIREGDVIISFNGMHSQTMPELENYLLSLGLKFLEKKNESYKVVLKLKVYDPIESQEHIVNLPLGFSCSPSVKKRAKVQVTEKIPPSARKPLLC</sequence>
<dbReference type="STRING" id="1504633.A0A2T7E0C9"/>
<gene>
    <name evidence="1" type="ORF">GQ55_4G265300</name>
</gene>
<dbReference type="Gramene" id="PUZ61300">
    <property type="protein sequence ID" value="PUZ61300"/>
    <property type="gene ID" value="GQ55_4G265300"/>
</dbReference>
<dbReference type="EMBL" id="CM009752">
    <property type="protein sequence ID" value="PUZ61300.1"/>
    <property type="molecule type" value="Genomic_DNA"/>
</dbReference>
<accession>A0A2T7E0C9</accession>
<dbReference type="Proteomes" id="UP000244336">
    <property type="component" value="Chromosome 4"/>
</dbReference>
<reference evidence="1 2" key="1">
    <citation type="submission" date="2018-04" db="EMBL/GenBank/DDBJ databases">
        <title>WGS assembly of Panicum hallii var. hallii HAL2.</title>
        <authorList>
            <person name="Lovell J."/>
            <person name="Jenkins J."/>
            <person name="Lowry D."/>
            <person name="Mamidi S."/>
            <person name="Sreedasyam A."/>
            <person name="Weng X."/>
            <person name="Barry K."/>
            <person name="Bonette J."/>
            <person name="Campitelli B."/>
            <person name="Daum C."/>
            <person name="Gordon S."/>
            <person name="Gould B."/>
            <person name="Lipzen A."/>
            <person name="MacQueen A."/>
            <person name="Palacio-Mejia J."/>
            <person name="Plott C."/>
            <person name="Shakirov E."/>
            <person name="Shu S."/>
            <person name="Yoshinaga Y."/>
            <person name="Zane M."/>
            <person name="Rokhsar D."/>
            <person name="Grimwood J."/>
            <person name="Schmutz J."/>
            <person name="Juenger T."/>
        </authorList>
    </citation>
    <scope>NUCLEOTIDE SEQUENCE [LARGE SCALE GENOMIC DNA]</scope>
    <source>
        <strain evidence="2">cv. HAL2</strain>
    </source>
</reference>
<evidence type="ECO:0000313" key="1">
    <source>
        <dbReference type="EMBL" id="PUZ61300.1"/>
    </source>
</evidence>
<dbReference type="SUPFAM" id="SSF50156">
    <property type="entry name" value="PDZ domain-like"/>
    <property type="match status" value="1"/>
</dbReference>
<dbReference type="PANTHER" id="PTHR47389">
    <property type="entry name" value="OS09G0436400 PROTEIN"/>
    <property type="match status" value="1"/>
</dbReference>
<dbReference type="AlphaFoldDB" id="A0A2T7E0C9"/>
<proteinExistence type="predicted"/>
<protein>
    <recommendedName>
        <fullName evidence="3">PDZ domain-containing protein</fullName>
    </recommendedName>
</protein>
<evidence type="ECO:0008006" key="3">
    <source>
        <dbReference type="Google" id="ProtNLM"/>
    </source>
</evidence>
<keyword evidence="2" id="KW-1185">Reference proteome</keyword>
<dbReference type="PANTHER" id="PTHR47389:SF5">
    <property type="entry name" value="OS09G0436700 PROTEIN"/>
    <property type="match status" value="1"/>
</dbReference>
<evidence type="ECO:0000313" key="2">
    <source>
        <dbReference type="Proteomes" id="UP000244336"/>
    </source>
</evidence>
<dbReference type="InterPro" id="IPR036034">
    <property type="entry name" value="PDZ_sf"/>
</dbReference>
<organism evidence="1 2">
    <name type="scientific">Panicum hallii var. hallii</name>
    <dbReference type="NCBI Taxonomy" id="1504633"/>
    <lineage>
        <taxon>Eukaryota</taxon>
        <taxon>Viridiplantae</taxon>
        <taxon>Streptophyta</taxon>
        <taxon>Embryophyta</taxon>
        <taxon>Tracheophyta</taxon>
        <taxon>Spermatophyta</taxon>
        <taxon>Magnoliopsida</taxon>
        <taxon>Liliopsida</taxon>
        <taxon>Poales</taxon>
        <taxon>Poaceae</taxon>
        <taxon>PACMAD clade</taxon>
        <taxon>Panicoideae</taxon>
        <taxon>Panicodae</taxon>
        <taxon>Paniceae</taxon>
        <taxon>Panicinae</taxon>
        <taxon>Panicum</taxon>
        <taxon>Panicum sect. Panicum</taxon>
    </lineage>
</organism>
<dbReference type="OrthoDB" id="648161at2759"/>
<name>A0A2T7E0C9_9POAL</name>
<dbReference type="Gene3D" id="2.30.42.10">
    <property type="match status" value="1"/>
</dbReference>